<sequence>MVFLTPVGPSDPMHREVVRTATSMLCKEMLQPEKSTGLGLRETEEVEARLRALARLERVWVKNTQGISGSPTQPGASVTMKDRDACGSAPGEDRERRLFAEALRDGYVLCQ</sequence>
<gene>
    <name evidence="2" type="ORF">DFH94DRAFT_636569</name>
</gene>
<name>A0A9P5JZR6_9AGAM</name>
<evidence type="ECO:0000313" key="2">
    <source>
        <dbReference type="EMBL" id="KAF8472971.1"/>
    </source>
</evidence>
<feature type="compositionally biased region" description="Polar residues" evidence="1">
    <location>
        <begin position="65"/>
        <end position="76"/>
    </location>
</feature>
<comment type="caution">
    <text evidence="2">The sequence shown here is derived from an EMBL/GenBank/DDBJ whole genome shotgun (WGS) entry which is preliminary data.</text>
</comment>
<feature type="compositionally biased region" description="Basic and acidic residues" evidence="1">
    <location>
        <begin position="80"/>
        <end position="93"/>
    </location>
</feature>
<evidence type="ECO:0000313" key="3">
    <source>
        <dbReference type="Proteomes" id="UP000759537"/>
    </source>
</evidence>
<keyword evidence="3" id="KW-1185">Reference proteome</keyword>
<reference evidence="2" key="1">
    <citation type="submission" date="2019-10" db="EMBL/GenBank/DDBJ databases">
        <authorList>
            <consortium name="DOE Joint Genome Institute"/>
            <person name="Kuo A."/>
            <person name="Miyauchi S."/>
            <person name="Kiss E."/>
            <person name="Drula E."/>
            <person name="Kohler A."/>
            <person name="Sanchez-Garcia M."/>
            <person name="Andreopoulos B."/>
            <person name="Barry K.W."/>
            <person name="Bonito G."/>
            <person name="Buee M."/>
            <person name="Carver A."/>
            <person name="Chen C."/>
            <person name="Cichocki N."/>
            <person name="Clum A."/>
            <person name="Culley D."/>
            <person name="Crous P.W."/>
            <person name="Fauchery L."/>
            <person name="Girlanda M."/>
            <person name="Hayes R."/>
            <person name="Keri Z."/>
            <person name="LaButti K."/>
            <person name="Lipzen A."/>
            <person name="Lombard V."/>
            <person name="Magnuson J."/>
            <person name="Maillard F."/>
            <person name="Morin E."/>
            <person name="Murat C."/>
            <person name="Nolan M."/>
            <person name="Ohm R."/>
            <person name="Pangilinan J."/>
            <person name="Pereira M."/>
            <person name="Perotto S."/>
            <person name="Peter M."/>
            <person name="Riley R."/>
            <person name="Sitrit Y."/>
            <person name="Stielow B."/>
            <person name="Szollosi G."/>
            <person name="Zifcakova L."/>
            <person name="Stursova M."/>
            <person name="Spatafora J.W."/>
            <person name="Tedersoo L."/>
            <person name="Vaario L.-M."/>
            <person name="Yamada A."/>
            <person name="Yan M."/>
            <person name="Wang P."/>
            <person name="Xu J."/>
            <person name="Bruns T."/>
            <person name="Baldrian P."/>
            <person name="Vilgalys R."/>
            <person name="Henrissat B."/>
            <person name="Grigoriev I.V."/>
            <person name="Hibbett D."/>
            <person name="Nagy L.G."/>
            <person name="Martin F.M."/>
        </authorList>
    </citation>
    <scope>NUCLEOTIDE SEQUENCE</scope>
    <source>
        <strain evidence="2">Prilba</strain>
    </source>
</reference>
<organism evidence="2 3">
    <name type="scientific">Russula ochroleuca</name>
    <dbReference type="NCBI Taxonomy" id="152965"/>
    <lineage>
        <taxon>Eukaryota</taxon>
        <taxon>Fungi</taxon>
        <taxon>Dikarya</taxon>
        <taxon>Basidiomycota</taxon>
        <taxon>Agaricomycotina</taxon>
        <taxon>Agaricomycetes</taxon>
        <taxon>Russulales</taxon>
        <taxon>Russulaceae</taxon>
        <taxon>Russula</taxon>
    </lineage>
</organism>
<proteinExistence type="predicted"/>
<reference evidence="2" key="2">
    <citation type="journal article" date="2020" name="Nat. Commun.">
        <title>Large-scale genome sequencing of mycorrhizal fungi provides insights into the early evolution of symbiotic traits.</title>
        <authorList>
            <person name="Miyauchi S."/>
            <person name="Kiss E."/>
            <person name="Kuo A."/>
            <person name="Drula E."/>
            <person name="Kohler A."/>
            <person name="Sanchez-Garcia M."/>
            <person name="Morin E."/>
            <person name="Andreopoulos B."/>
            <person name="Barry K.W."/>
            <person name="Bonito G."/>
            <person name="Buee M."/>
            <person name="Carver A."/>
            <person name="Chen C."/>
            <person name="Cichocki N."/>
            <person name="Clum A."/>
            <person name="Culley D."/>
            <person name="Crous P.W."/>
            <person name="Fauchery L."/>
            <person name="Girlanda M."/>
            <person name="Hayes R.D."/>
            <person name="Keri Z."/>
            <person name="LaButti K."/>
            <person name="Lipzen A."/>
            <person name="Lombard V."/>
            <person name="Magnuson J."/>
            <person name="Maillard F."/>
            <person name="Murat C."/>
            <person name="Nolan M."/>
            <person name="Ohm R.A."/>
            <person name="Pangilinan J."/>
            <person name="Pereira M.F."/>
            <person name="Perotto S."/>
            <person name="Peter M."/>
            <person name="Pfister S."/>
            <person name="Riley R."/>
            <person name="Sitrit Y."/>
            <person name="Stielow J.B."/>
            <person name="Szollosi G."/>
            <person name="Zifcakova L."/>
            <person name="Stursova M."/>
            <person name="Spatafora J.W."/>
            <person name="Tedersoo L."/>
            <person name="Vaario L.M."/>
            <person name="Yamada A."/>
            <person name="Yan M."/>
            <person name="Wang P."/>
            <person name="Xu J."/>
            <person name="Bruns T."/>
            <person name="Baldrian P."/>
            <person name="Vilgalys R."/>
            <person name="Dunand C."/>
            <person name="Henrissat B."/>
            <person name="Grigoriev I.V."/>
            <person name="Hibbett D."/>
            <person name="Nagy L.G."/>
            <person name="Martin F.M."/>
        </authorList>
    </citation>
    <scope>NUCLEOTIDE SEQUENCE</scope>
    <source>
        <strain evidence="2">Prilba</strain>
    </source>
</reference>
<dbReference type="EMBL" id="WHVB01000019">
    <property type="protein sequence ID" value="KAF8472971.1"/>
    <property type="molecule type" value="Genomic_DNA"/>
</dbReference>
<protein>
    <submittedName>
        <fullName evidence="2">Uncharacterized protein</fullName>
    </submittedName>
</protein>
<accession>A0A9P5JZR6</accession>
<dbReference type="OrthoDB" id="21595at2759"/>
<dbReference type="Proteomes" id="UP000759537">
    <property type="component" value="Unassembled WGS sequence"/>
</dbReference>
<evidence type="ECO:0000256" key="1">
    <source>
        <dbReference type="SAM" id="MobiDB-lite"/>
    </source>
</evidence>
<dbReference type="AlphaFoldDB" id="A0A9P5JZR6"/>
<feature type="region of interest" description="Disordered" evidence="1">
    <location>
        <begin position="65"/>
        <end position="93"/>
    </location>
</feature>